<evidence type="ECO:0000313" key="3">
    <source>
        <dbReference type="Proteomes" id="UP000596661"/>
    </source>
</evidence>
<sequence length="191" mass="21714">MSSNDQVSSLARIRESTLSTTQIQITQGNPSLQMANVKSPLEDPTNSYYFHHRDNPGVKKFQEHHHMEYIIFILMGLSNPFSQVHGSILLMDPLPKVNRVLHLVTEEENQKRNSSAIPNPNANMAFAFHGNKGGTNKPDQQGTKTNQPKRNKPFFTHCNILGHTIERYFKIHGYPPDFNKNKPKKVVANQV</sequence>
<dbReference type="PANTHER" id="PTHR34222">
    <property type="entry name" value="GAG_PRE-INTEGRS DOMAIN-CONTAINING PROTEIN"/>
    <property type="match status" value="1"/>
</dbReference>
<accession>A0A803Q8C7</accession>
<keyword evidence="3" id="KW-1185">Reference proteome</keyword>
<reference evidence="2" key="2">
    <citation type="submission" date="2021-03" db="UniProtKB">
        <authorList>
            <consortium name="EnsemblPlants"/>
        </authorList>
    </citation>
    <scope>IDENTIFICATION</scope>
</reference>
<dbReference type="AlphaFoldDB" id="A0A803Q8C7"/>
<dbReference type="EnsemblPlants" id="evm.model.08.1334">
    <property type="protein sequence ID" value="cds.evm.model.08.1334"/>
    <property type="gene ID" value="evm.TU.08.1334"/>
</dbReference>
<dbReference type="Gramene" id="evm.model.08.1334">
    <property type="protein sequence ID" value="cds.evm.model.08.1334"/>
    <property type="gene ID" value="evm.TU.08.1334"/>
</dbReference>
<feature type="compositionally biased region" description="Polar residues" evidence="1">
    <location>
        <begin position="112"/>
        <end position="122"/>
    </location>
</feature>
<evidence type="ECO:0000313" key="2">
    <source>
        <dbReference type="EnsemblPlants" id="cds.evm.model.08.1334"/>
    </source>
</evidence>
<evidence type="ECO:0000256" key="1">
    <source>
        <dbReference type="SAM" id="MobiDB-lite"/>
    </source>
</evidence>
<proteinExistence type="predicted"/>
<dbReference type="EMBL" id="UZAU01000708">
    <property type="status" value="NOT_ANNOTATED_CDS"/>
    <property type="molecule type" value="Genomic_DNA"/>
</dbReference>
<dbReference type="Proteomes" id="UP000596661">
    <property type="component" value="Chromosome 8"/>
</dbReference>
<protein>
    <submittedName>
        <fullName evidence="2">Uncharacterized protein</fullName>
    </submittedName>
</protein>
<dbReference type="PANTHER" id="PTHR34222:SF99">
    <property type="entry name" value="PROTEIN, PUTATIVE-RELATED"/>
    <property type="match status" value="1"/>
</dbReference>
<reference evidence="2" key="1">
    <citation type="submission" date="2018-11" db="EMBL/GenBank/DDBJ databases">
        <authorList>
            <person name="Grassa J C."/>
        </authorList>
    </citation>
    <scope>NUCLEOTIDE SEQUENCE [LARGE SCALE GENOMIC DNA]</scope>
</reference>
<organism evidence="2 3">
    <name type="scientific">Cannabis sativa</name>
    <name type="common">Hemp</name>
    <name type="synonym">Marijuana</name>
    <dbReference type="NCBI Taxonomy" id="3483"/>
    <lineage>
        <taxon>Eukaryota</taxon>
        <taxon>Viridiplantae</taxon>
        <taxon>Streptophyta</taxon>
        <taxon>Embryophyta</taxon>
        <taxon>Tracheophyta</taxon>
        <taxon>Spermatophyta</taxon>
        <taxon>Magnoliopsida</taxon>
        <taxon>eudicotyledons</taxon>
        <taxon>Gunneridae</taxon>
        <taxon>Pentapetalae</taxon>
        <taxon>rosids</taxon>
        <taxon>fabids</taxon>
        <taxon>Rosales</taxon>
        <taxon>Cannabaceae</taxon>
        <taxon>Cannabis</taxon>
    </lineage>
</organism>
<feature type="compositionally biased region" description="Polar residues" evidence="1">
    <location>
        <begin position="137"/>
        <end position="146"/>
    </location>
</feature>
<name>A0A803Q8C7_CANSA</name>
<feature type="region of interest" description="Disordered" evidence="1">
    <location>
        <begin position="109"/>
        <end position="155"/>
    </location>
</feature>